<dbReference type="AlphaFoldDB" id="A0A7I7RI25"/>
<evidence type="ECO:0000259" key="2">
    <source>
        <dbReference type="Pfam" id="PF06742"/>
    </source>
</evidence>
<organism evidence="3 4">
    <name type="scientific">Mycolicibacterium celeriflavum</name>
    <name type="common">Mycobacterium celeriflavum</name>
    <dbReference type="NCBI Taxonomy" id="1249101"/>
    <lineage>
        <taxon>Bacteria</taxon>
        <taxon>Bacillati</taxon>
        <taxon>Actinomycetota</taxon>
        <taxon>Actinomycetes</taxon>
        <taxon>Mycobacteriales</taxon>
        <taxon>Mycobacteriaceae</taxon>
        <taxon>Mycolicibacterium</taxon>
    </lineage>
</organism>
<feature type="compositionally biased region" description="Basic and acidic residues" evidence="1">
    <location>
        <begin position="57"/>
        <end position="72"/>
    </location>
</feature>
<evidence type="ECO:0000313" key="3">
    <source>
        <dbReference type="EMBL" id="BBY43529.1"/>
    </source>
</evidence>
<dbReference type="Pfam" id="PF06742">
    <property type="entry name" value="DUF1214"/>
    <property type="match status" value="1"/>
</dbReference>
<name>A0A7I7RI25_MYCCF</name>
<dbReference type="OrthoDB" id="3770894at2"/>
<feature type="compositionally biased region" description="Low complexity" evidence="1">
    <location>
        <begin position="18"/>
        <end position="29"/>
    </location>
</feature>
<feature type="domain" description="DUF1214" evidence="2">
    <location>
        <begin position="535"/>
        <end position="574"/>
    </location>
</feature>
<dbReference type="KEGG" id="mcee:MCEL_18240"/>
<protein>
    <recommendedName>
        <fullName evidence="2">DUF1214 domain-containing protein</fullName>
    </recommendedName>
</protein>
<keyword evidence="4" id="KW-1185">Reference proteome</keyword>
<feature type="compositionally biased region" description="Low complexity" evidence="1">
    <location>
        <begin position="86"/>
        <end position="102"/>
    </location>
</feature>
<sequence length="635" mass="67737">MAEIDDDADADASHSDDPPLSSPLQSSGLSDDKGRDLKRNTVFGDNTEPRPVQRTLRVVDRTADETITEESRNTSTAEPEMPPAAPAKTSTLPLTSPPQTTATTVTTGVQKLAGTLLSALGFGPQAANGPTAPPQPPMLWAMLGFARREIGRIVAPFTSAAGAPVAALVAEDVEAEAVSPLATPEQLEAERIAAQTANTLPVAVMKLVLRQQFLSAAQQLYPNGIDAENMAALDRAVDEYAMAAAFQQQLLDSMNPKVVTQVAPPHTWFGQAVEGSRILYDNPDTVYRFMGVNGASEYVITGRFNNMTAEGRPADTTFSVLEGLAGTTSSILSADDMEINEDGTFTITVSTQPANGRKNHLQLTSSSTIIAARDTLGDWNSEEPPSLSIERVAGPPDSLFAQIGGFAFLGQFVSGNPLLTTLVSLVPPLPYMPPTLRGVFAAVILAVRGGSEQAKYMALATNDPETGEPRPVNEVSQPTSNAEFLANQLQSNGHFQLGDKEALVLTIDPGDAGYFIVPTYNVWTITGDYWNEPASLNNEQAVRNADGTYTIVISPTDPGAANWVSTSGLNQGTIAIRFQDLGDDAPHIVNQRVVSHAALPGYLPADAFVTETQRRDQLALRKAGFNKRWAPYPQP</sequence>
<feature type="compositionally biased region" description="Basic and acidic residues" evidence="1">
    <location>
        <begin position="30"/>
        <end position="39"/>
    </location>
</feature>
<dbReference type="SUPFAM" id="SSF160935">
    <property type="entry name" value="VPA0735-like"/>
    <property type="match status" value="1"/>
</dbReference>
<dbReference type="RefSeq" id="WP_083002066.1">
    <property type="nucleotide sequence ID" value="NZ_AP022591.1"/>
</dbReference>
<dbReference type="InterPro" id="IPR010621">
    <property type="entry name" value="DUF1214"/>
</dbReference>
<evidence type="ECO:0000313" key="4">
    <source>
        <dbReference type="Proteomes" id="UP000466431"/>
    </source>
</evidence>
<proteinExistence type="predicted"/>
<accession>A0A7I7RI25</accession>
<dbReference type="Proteomes" id="UP000466431">
    <property type="component" value="Chromosome"/>
</dbReference>
<feature type="compositionally biased region" description="Acidic residues" evidence="1">
    <location>
        <begin position="1"/>
        <end position="10"/>
    </location>
</feature>
<evidence type="ECO:0000256" key="1">
    <source>
        <dbReference type="SAM" id="MobiDB-lite"/>
    </source>
</evidence>
<reference evidence="3 4" key="1">
    <citation type="journal article" date="2019" name="Emerg. Microbes Infect.">
        <title>Comprehensive subspecies identification of 175 nontuberculous mycobacteria species based on 7547 genomic profiles.</title>
        <authorList>
            <person name="Matsumoto Y."/>
            <person name="Kinjo T."/>
            <person name="Motooka D."/>
            <person name="Nabeya D."/>
            <person name="Jung N."/>
            <person name="Uechi K."/>
            <person name="Horii T."/>
            <person name="Iida T."/>
            <person name="Fujita J."/>
            <person name="Nakamura S."/>
        </authorList>
    </citation>
    <scope>NUCLEOTIDE SEQUENCE [LARGE SCALE GENOMIC DNA]</scope>
    <source>
        <strain evidence="3 4">JCM 18439</strain>
    </source>
</reference>
<feature type="region of interest" description="Disordered" evidence="1">
    <location>
        <begin position="1"/>
        <end position="102"/>
    </location>
</feature>
<dbReference type="EMBL" id="AP022591">
    <property type="protein sequence ID" value="BBY43529.1"/>
    <property type="molecule type" value="Genomic_DNA"/>
</dbReference>
<gene>
    <name evidence="3" type="ORF">MCEL_18240</name>
</gene>